<evidence type="ECO:0000313" key="2">
    <source>
        <dbReference type="Proteomes" id="UP000558113"/>
    </source>
</evidence>
<reference evidence="1 2" key="1">
    <citation type="submission" date="2020-01" db="EMBL/GenBank/DDBJ databases">
        <title>Paenibacillus soybeanensis sp. nov. isolated from the nodules of soybean (Glycine max(L.) Merr).</title>
        <authorList>
            <person name="Wang H."/>
        </authorList>
    </citation>
    <scope>NUCLEOTIDE SEQUENCE [LARGE SCALE GENOMIC DNA]</scope>
    <source>
        <strain evidence="1 2">DSM 23054</strain>
    </source>
</reference>
<organism evidence="1 2">
    <name type="scientific">Paenibacillus sacheonensis</name>
    <dbReference type="NCBI Taxonomy" id="742054"/>
    <lineage>
        <taxon>Bacteria</taxon>
        <taxon>Bacillati</taxon>
        <taxon>Bacillota</taxon>
        <taxon>Bacilli</taxon>
        <taxon>Bacillales</taxon>
        <taxon>Paenibacillaceae</taxon>
        <taxon>Paenibacillus</taxon>
    </lineage>
</organism>
<sequence>MANKPLFTAKQELITDQDLELAMMNKEPIEAFQDRMRLRPISTIRSYNDHSVRIADGTIMFRSFSRFYTLSEQDKLAYSNK</sequence>
<dbReference type="EMBL" id="JAAAMU010000007">
    <property type="protein sequence ID" value="NBC70480.1"/>
    <property type="molecule type" value="Genomic_DNA"/>
</dbReference>
<comment type="caution">
    <text evidence="1">The sequence shown here is derived from an EMBL/GenBank/DDBJ whole genome shotgun (WGS) entry which is preliminary data.</text>
</comment>
<dbReference type="RefSeq" id="WP_161699453.1">
    <property type="nucleotide sequence ID" value="NZ_JAAAMU010000007.1"/>
</dbReference>
<proteinExistence type="predicted"/>
<accession>A0A7X4YQ87</accession>
<dbReference type="Proteomes" id="UP000558113">
    <property type="component" value="Unassembled WGS sequence"/>
</dbReference>
<evidence type="ECO:0000313" key="1">
    <source>
        <dbReference type="EMBL" id="NBC70480.1"/>
    </source>
</evidence>
<dbReference type="OrthoDB" id="2662984at2"/>
<gene>
    <name evidence="1" type="ORF">GT003_15875</name>
</gene>
<keyword evidence="2" id="KW-1185">Reference proteome</keyword>
<protein>
    <submittedName>
        <fullName evidence="1">Uncharacterized protein</fullName>
    </submittedName>
</protein>
<name>A0A7X4YQ87_9BACL</name>
<dbReference type="AlphaFoldDB" id="A0A7X4YQ87"/>